<keyword evidence="4 10" id="KW-0963">Cytoplasm</keyword>
<keyword evidence="6 10" id="KW-0548">Nucleotidyltransferase</keyword>
<gene>
    <name evidence="14" type="primary">dnaN</name>
    <name evidence="14" type="ORF">C3B56_00126</name>
</gene>
<dbReference type="InterPro" id="IPR022634">
    <property type="entry name" value="DNA_polIII_beta_N"/>
</dbReference>
<evidence type="ECO:0000256" key="2">
    <source>
        <dbReference type="ARBA" id="ARBA00010752"/>
    </source>
</evidence>
<evidence type="ECO:0000313" key="14">
    <source>
        <dbReference type="EMBL" id="AZP36237.1"/>
    </source>
</evidence>
<name>A0A3S9J7L0_9ENTR</name>
<evidence type="ECO:0000313" key="15">
    <source>
        <dbReference type="Proteomes" id="UP000274458"/>
    </source>
</evidence>
<dbReference type="GO" id="GO:0006271">
    <property type="term" value="P:DNA strand elongation involved in DNA replication"/>
    <property type="evidence" value="ECO:0007669"/>
    <property type="project" value="TreeGrafter"/>
</dbReference>
<dbReference type="PANTHER" id="PTHR30478:SF0">
    <property type="entry name" value="BETA SLIDING CLAMP"/>
    <property type="match status" value="1"/>
</dbReference>
<dbReference type="SMART" id="SM00480">
    <property type="entry name" value="POL3Bc"/>
    <property type="match status" value="1"/>
</dbReference>
<evidence type="ECO:0000256" key="8">
    <source>
        <dbReference type="ARBA" id="ARBA00022932"/>
    </source>
</evidence>
<feature type="domain" description="DNA polymerase III beta sliding clamp central" evidence="12">
    <location>
        <begin position="134"/>
        <end position="243"/>
    </location>
</feature>
<keyword evidence="7 10" id="KW-0235">DNA replication</keyword>
<organism evidence="14 15">
    <name type="scientific">Candidatus Annandia adelgestsuga</name>
    <dbReference type="NCBI Taxonomy" id="1302411"/>
    <lineage>
        <taxon>Bacteria</taxon>
        <taxon>Pseudomonadati</taxon>
        <taxon>Pseudomonadota</taxon>
        <taxon>Gammaproteobacteria</taxon>
        <taxon>Enterobacterales</taxon>
        <taxon>Enterobacteriaceae</taxon>
        <taxon>Candidatus Annandia</taxon>
    </lineage>
</organism>
<evidence type="ECO:0000259" key="11">
    <source>
        <dbReference type="Pfam" id="PF00712"/>
    </source>
</evidence>
<evidence type="ECO:0000259" key="12">
    <source>
        <dbReference type="Pfam" id="PF02767"/>
    </source>
</evidence>
<dbReference type="InterPro" id="IPR022635">
    <property type="entry name" value="DNA_polIII_beta_C"/>
</dbReference>
<dbReference type="AlphaFoldDB" id="A0A3S9J7L0"/>
<dbReference type="EMBL" id="CP026513">
    <property type="protein sequence ID" value="AZP36237.1"/>
    <property type="molecule type" value="Genomic_DNA"/>
</dbReference>
<dbReference type="PANTHER" id="PTHR30478">
    <property type="entry name" value="DNA POLYMERASE III SUBUNIT BETA"/>
    <property type="match status" value="1"/>
</dbReference>
<dbReference type="Gene3D" id="3.70.10.10">
    <property type="match status" value="1"/>
</dbReference>
<keyword evidence="5 10" id="KW-0808">Transferase</keyword>
<comment type="function">
    <text evidence="10">Confers DNA tethering and processivity to DNA polymerases and other proteins. Acts as a clamp, forming a ring around DNA (a reaction catalyzed by the clamp-loading complex) which diffuses in an ATP-independent manner freely and bidirectionally along dsDNA. Initially characterized for its ability to contact the catalytic subunit of DNA polymerase III (Pol III), a complex, multichain enzyme responsible for most of the replicative synthesis in bacteria; Pol III exhibits 3'-5' exonuclease proofreading activity. The beta chain is required for initiation of replication as well as for processivity of DNA replication.</text>
</comment>
<evidence type="ECO:0000256" key="5">
    <source>
        <dbReference type="ARBA" id="ARBA00022679"/>
    </source>
</evidence>
<evidence type="ECO:0000256" key="3">
    <source>
        <dbReference type="ARBA" id="ARBA00021035"/>
    </source>
</evidence>
<evidence type="ECO:0000256" key="4">
    <source>
        <dbReference type="ARBA" id="ARBA00022490"/>
    </source>
</evidence>
<dbReference type="RefSeq" id="WP_126071503.1">
    <property type="nucleotide sequence ID" value="NZ_CP026513.1"/>
</dbReference>
<dbReference type="Gene3D" id="3.10.150.10">
    <property type="entry name" value="DNA Polymerase III, subunit A, domain 2"/>
    <property type="match status" value="1"/>
</dbReference>
<evidence type="ECO:0000256" key="1">
    <source>
        <dbReference type="ARBA" id="ARBA00004496"/>
    </source>
</evidence>
<keyword evidence="15" id="KW-1185">Reference proteome</keyword>
<keyword evidence="9" id="KW-0238">DNA-binding</keyword>
<evidence type="ECO:0000259" key="13">
    <source>
        <dbReference type="Pfam" id="PF02768"/>
    </source>
</evidence>
<comment type="subcellular location">
    <subcellularLocation>
        <location evidence="1 10">Cytoplasm</location>
    </subcellularLocation>
</comment>
<dbReference type="Pfam" id="PF00712">
    <property type="entry name" value="DNA_pol3_beta"/>
    <property type="match status" value="1"/>
</dbReference>
<dbReference type="Pfam" id="PF02768">
    <property type="entry name" value="DNA_pol3_beta_3"/>
    <property type="match status" value="1"/>
</dbReference>
<dbReference type="Proteomes" id="UP000274458">
    <property type="component" value="Chromosome"/>
</dbReference>
<dbReference type="GO" id="GO:0003677">
    <property type="term" value="F:DNA binding"/>
    <property type="evidence" value="ECO:0007669"/>
    <property type="project" value="UniProtKB-UniRule"/>
</dbReference>
<dbReference type="NCBIfam" id="TIGR00663">
    <property type="entry name" value="dnan"/>
    <property type="match status" value="1"/>
</dbReference>
<dbReference type="Pfam" id="PF02767">
    <property type="entry name" value="DNA_pol3_beta_2"/>
    <property type="match status" value="1"/>
</dbReference>
<dbReference type="InterPro" id="IPR022637">
    <property type="entry name" value="DNA_polIII_beta_cen"/>
</dbReference>
<dbReference type="KEGG" id="aade:C3B56_00126"/>
<evidence type="ECO:0000256" key="7">
    <source>
        <dbReference type="ARBA" id="ARBA00022705"/>
    </source>
</evidence>
<feature type="domain" description="DNA polymerase III beta sliding clamp C-terminal" evidence="13">
    <location>
        <begin position="247"/>
        <end position="365"/>
    </location>
</feature>
<sequence length="366" mass="43099">MKFTIMRENLLEALQKITSICINKSILPILNNILIKLKNGILFIISHNLEIEISTKIKSCKIIKEGEISIPAKKFLEICRNFPLNKIIKIKLVDNILIIKNNFIKFKLSVLPSNLFPNFINGKNLINFNLLNFNLINLIESTQFSMGIQDARYYINGMLIKSKNNIIYTVTTDGYRLSLCYYKYLKKISNFSIIIPRKSILELMKLLNKKKNFIINIKINNNSISFKFQKLLFNTKLINGNFPSYKEIFNKKYNYYIEFDKNILKEAIKRISIISDEKNIIYMYIKKKQAIIKSKNEIQEIAEEKIKINYLGKKFKVIFNSKYIIDILNFLKCNNIFFLLDKNISIINIKSKNIKYNSYIVMPIRL</sequence>
<dbReference type="InterPro" id="IPR046938">
    <property type="entry name" value="DNA_clamp_sf"/>
</dbReference>
<comment type="similarity">
    <text evidence="2 10">Belongs to the beta sliding clamp family.</text>
</comment>
<evidence type="ECO:0000256" key="9">
    <source>
        <dbReference type="ARBA" id="ARBA00023125"/>
    </source>
</evidence>
<dbReference type="GO" id="GO:0009360">
    <property type="term" value="C:DNA polymerase III complex"/>
    <property type="evidence" value="ECO:0007669"/>
    <property type="project" value="InterPro"/>
</dbReference>
<dbReference type="CDD" id="cd00140">
    <property type="entry name" value="beta_clamp"/>
    <property type="match status" value="1"/>
</dbReference>
<dbReference type="OrthoDB" id="8421503at2"/>
<evidence type="ECO:0000256" key="10">
    <source>
        <dbReference type="PIRNR" id="PIRNR000804"/>
    </source>
</evidence>
<evidence type="ECO:0000256" key="6">
    <source>
        <dbReference type="ARBA" id="ARBA00022695"/>
    </source>
</evidence>
<dbReference type="SUPFAM" id="SSF55979">
    <property type="entry name" value="DNA clamp"/>
    <property type="match status" value="3"/>
</dbReference>
<dbReference type="GO" id="GO:0008408">
    <property type="term" value="F:3'-5' exonuclease activity"/>
    <property type="evidence" value="ECO:0007669"/>
    <property type="project" value="InterPro"/>
</dbReference>
<dbReference type="InterPro" id="IPR001001">
    <property type="entry name" value="DNA_polIII_beta"/>
</dbReference>
<feature type="domain" description="DNA polymerase III beta sliding clamp N-terminal" evidence="11">
    <location>
        <begin position="1"/>
        <end position="118"/>
    </location>
</feature>
<dbReference type="GO" id="GO:0003887">
    <property type="term" value="F:DNA-directed DNA polymerase activity"/>
    <property type="evidence" value="ECO:0007669"/>
    <property type="project" value="UniProtKB-UniRule"/>
</dbReference>
<comment type="subunit">
    <text evidence="10">Forms a ring-shaped head-to-tail homodimer around DNA.</text>
</comment>
<accession>A0A3S9J7L0</accession>
<reference evidence="14 15" key="1">
    <citation type="journal article" date="2018" name="Genome Biol. Evol.">
        <title>Partnering With a Pest: Genomes of Hemlock Woolly Adelgid Symbionts Reveal Atypical Nutritional Provisioning Patterns in Dual-Obligate Bacteria.</title>
        <authorList>
            <person name="Weglarz K.M."/>
            <person name="Havill N.P."/>
            <person name="Burke G.R."/>
            <person name="von Dohlen C.D."/>
        </authorList>
    </citation>
    <scope>NUCLEOTIDE SEQUENCE [LARGE SCALE GENOMIC DNA]</scope>
    <source>
        <strain evidence="14">ENA</strain>
    </source>
</reference>
<dbReference type="PIRSF" id="PIRSF000804">
    <property type="entry name" value="DNA_pol_III_b"/>
    <property type="match status" value="1"/>
</dbReference>
<keyword evidence="8 10" id="KW-0239">DNA-directed DNA polymerase</keyword>
<dbReference type="GO" id="GO:0005737">
    <property type="term" value="C:cytoplasm"/>
    <property type="evidence" value="ECO:0007669"/>
    <property type="project" value="UniProtKB-SubCell"/>
</dbReference>
<proteinExistence type="inferred from homology"/>
<protein>
    <recommendedName>
        <fullName evidence="3 10">Beta sliding clamp</fullName>
    </recommendedName>
</protein>